<keyword evidence="5" id="KW-0418">Kinase</keyword>
<dbReference type="PROSITE" id="PS50011">
    <property type="entry name" value="PROTEIN_KINASE_DOM"/>
    <property type="match status" value="1"/>
</dbReference>
<protein>
    <recommendedName>
        <fullName evidence="1">non-specific serine/threonine protein kinase</fullName>
        <ecNumber evidence="1">2.7.11.1</ecNumber>
    </recommendedName>
</protein>
<dbReference type="PANTHER" id="PTHR47634">
    <property type="entry name" value="PROTEIN KINASE DOMAIN-CONTAINING PROTEIN-RELATED"/>
    <property type="match status" value="1"/>
</dbReference>
<dbReference type="InterPro" id="IPR051334">
    <property type="entry name" value="SRPK"/>
</dbReference>
<dbReference type="EMBL" id="JAZGSY010000579">
    <property type="protein sequence ID" value="KAL1835643.1"/>
    <property type="molecule type" value="Genomic_DNA"/>
</dbReference>
<evidence type="ECO:0000259" key="10">
    <source>
        <dbReference type="PROSITE" id="PS50011"/>
    </source>
</evidence>
<comment type="caution">
    <text evidence="11">The sequence shown here is derived from an EMBL/GenBank/DDBJ whole genome shotgun (WGS) entry which is preliminary data.</text>
</comment>
<proteinExistence type="predicted"/>
<dbReference type="EC" id="2.7.11.1" evidence="1"/>
<name>A0ABR3V1H3_HUMIN</name>
<dbReference type="InterPro" id="IPR011009">
    <property type="entry name" value="Kinase-like_dom_sf"/>
</dbReference>
<evidence type="ECO:0000256" key="3">
    <source>
        <dbReference type="ARBA" id="ARBA00022679"/>
    </source>
</evidence>
<dbReference type="InterPro" id="IPR029058">
    <property type="entry name" value="AB_hydrolase_fold"/>
</dbReference>
<evidence type="ECO:0000256" key="7">
    <source>
        <dbReference type="ARBA" id="ARBA00047899"/>
    </source>
</evidence>
<evidence type="ECO:0000256" key="8">
    <source>
        <dbReference type="ARBA" id="ARBA00048679"/>
    </source>
</evidence>
<keyword evidence="9" id="KW-0732">Signal</keyword>
<organism evidence="11 12">
    <name type="scientific">Humicola insolens</name>
    <name type="common">Soft-rot fungus</name>
    <dbReference type="NCBI Taxonomy" id="85995"/>
    <lineage>
        <taxon>Eukaryota</taxon>
        <taxon>Fungi</taxon>
        <taxon>Dikarya</taxon>
        <taxon>Ascomycota</taxon>
        <taxon>Pezizomycotina</taxon>
        <taxon>Sordariomycetes</taxon>
        <taxon>Sordariomycetidae</taxon>
        <taxon>Sordariales</taxon>
        <taxon>Chaetomiaceae</taxon>
        <taxon>Mycothermus</taxon>
    </lineage>
</organism>
<comment type="catalytic activity">
    <reaction evidence="7">
        <text>L-threonyl-[protein] + ATP = O-phospho-L-threonyl-[protein] + ADP + H(+)</text>
        <dbReference type="Rhea" id="RHEA:46608"/>
        <dbReference type="Rhea" id="RHEA-COMP:11060"/>
        <dbReference type="Rhea" id="RHEA-COMP:11605"/>
        <dbReference type="ChEBI" id="CHEBI:15378"/>
        <dbReference type="ChEBI" id="CHEBI:30013"/>
        <dbReference type="ChEBI" id="CHEBI:30616"/>
        <dbReference type="ChEBI" id="CHEBI:61977"/>
        <dbReference type="ChEBI" id="CHEBI:456216"/>
        <dbReference type="EC" id="2.7.11.1"/>
    </reaction>
</comment>
<gene>
    <name evidence="11" type="ORF">VTJ49DRAFT_6297</name>
</gene>
<keyword evidence="12" id="KW-1185">Reference proteome</keyword>
<evidence type="ECO:0000256" key="1">
    <source>
        <dbReference type="ARBA" id="ARBA00012513"/>
    </source>
</evidence>
<feature type="domain" description="Protein kinase" evidence="10">
    <location>
        <begin position="438"/>
        <end position="668"/>
    </location>
</feature>
<comment type="catalytic activity">
    <reaction evidence="8">
        <text>L-seryl-[protein] + ATP = O-phospho-L-seryl-[protein] + ADP + H(+)</text>
        <dbReference type="Rhea" id="RHEA:17989"/>
        <dbReference type="Rhea" id="RHEA-COMP:9863"/>
        <dbReference type="Rhea" id="RHEA-COMP:11604"/>
        <dbReference type="ChEBI" id="CHEBI:15378"/>
        <dbReference type="ChEBI" id="CHEBI:29999"/>
        <dbReference type="ChEBI" id="CHEBI:30616"/>
        <dbReference type="ChEBI" id="CHEBI:83421"/>
        <dbReference type="ChEBI" id="CHEBI:456216"/>
        <dbReference type="EC" id="2.7.11.1"/>
    </reaction>
</comment>
<evidence type="ECO:0000313" key="11">
    <source>
        <dbReference type="EMBL" id="KAL1835643.1"/>
    </source>
</evidence>
<dbReference type="SUPFAM" id="SSF53474">
    <property type="entry name" value="alpha/beta-Hydrolases"/>
    <property type="match status" value="1"/>
</dbReference>
<sequence>MLGSSAFWPLLGLLVANSAHQAHADDARHTGPSKPIMLRQSGGFTIGGKVIPNPANPNMTLSCDHGYVEYFTPWKPRKTGIFMWHSSSTQTFQNRWDGGEGFKDKFLRRDYPVFLWDGPRVGRANWACEPSTYVPDYRDKINFQAWNFGPVYPEWWPDVQFPTDNEEAWQIATSARYVEYDTIKNVHLETDAAAIAADSGKLGDSIIYLGNSASGLRAQLTAVKSNSSNIKGIVAYEGYGYVFPDNAGVEPGDAFGPFVVPLEDFKKLTKIPIQFLWGDHRDESFSFLNQSRQAAELINKYGGNAQVIKLGEDLGLKGTTHIAFADMHNDKVADLLEDFLKKNKLDRPPVHNGPKTPFINVKSTPVGRVPIASHLAWLNNSSNYSVIMDTYIPGRLEDKVLEDQLVTNFRQPHESMASYAPGGHHPVHLGDTFMDGRYTVRGKLGHGGCSTVWLAKDEKEHEWVALKIVMSRFTELDQQIRNHQWLNDHRVRHIPSLLNAFYHQGPNGKHLCLVFEFLGPPIYDVVIDWPRTRSYLPSERAFTWRGANKVSEEAIFQTLGEAAPLQRFRKPTWDDIWDEQMQDGVKLAGLSQVFHQDAVPSHLRHDVHLEAPETIFTGTFDHRVDLWCAGYTLCTLIAGQLPYTVLPGGGSKAHTVACMMFVTGEDMP</sequence>
<dbReference type="Proteomes" id="UP001583172">
    <property type="component" value="Unassembled WGS sequence"/>
</dbReference>
<evidence type="ECO:0000256" key="2">
    <source>
        <dbReference type="ARBA" id="ARBA00022527"/>
    </source>
</evidence>
<dbReference type="SUPFAM" id="SSF56112">
    <property type="entry name" value="Protein kinase-like (PK-like)"/>
    <property type="match status" value="1"/>
</dbReference>
<accession>A0ABR3V1H3</accession>
<evidence type="ECO:0000256" key="9">
    <source>
        <dbReference type="SAM" id="SignalP"/>
    </source>
</evidence>
<evidence type="ECO:0000256" key="4">
    <source>
        <dbReference type="ARBA" id="ARBA00022741"/>
    </source>
</evidence>
<reference evidence="11 12" key="1">
    <citation type="journal article" date="2024" name="Commun. Biol.">
        <title>Comparative genomic analysis of thermophilic fungi reveals convergent evolutionary adaptations and gene losses.</title>
        <authorList>
            <person name="Steindorff A.S."/>
            <person name="Aguilar-Pontes M.V."/>
            <person name="Robinson A.J."/>
            <person name="Andreopoulos B."/>
            <person name="LaButti K."/>
            <person name="Kuo A."/>
            <person name="Mondo S."/>
            <person name="Riley R."/>
            <person name="Otillar R."/>
            <person name="Haridas S."/>
            <person name="Lipzen A."/>
            <person name="Grimwood J."/>
            <person name="Schmutz J."/>
            <person name="Clum A."/>
            <person name="Reid I.D."/>
            <person name="Moisan M.C."/>
            <person name="Butler G."/>
            <person name="Nguyen T.T.M."/>
            <person name="Dewar K."/>
            <person name="Conant G."/>
            <person name="Drula E."/>
            <person name="Henrissat B."/>
            <person name="Hansel C."/>
            <person name="Singer S."/>
            <person name="Hutchinson M.I."/>
            <person name="de Vries R.P."/>
            <person name="Natvig D.O."/>
            <person name="Powell A.J."/>
            <person name="Tsang A."/>
            <person name="Grigoriev I.V."/>
        </authorList>
    </citation>
    <scope>NUCLEOTIDE SEQUENCE [LARGE SCALE GENOMIC DNA]</scope>
    <source>
        <strain evidence="11 12">CBS 620.91</strain>
    </source>
</reference>
<evidence type="ECO:0000256" key="5">
    <source>
        <dbReference type="ARBA" id="ARBA00022777"/>
    </source>
</evidence>
<dbReference type="PANTHER" id="PTHR47634:SF9">
    <property type="entry name" value="PROTEIN KINASE DOMAIN-CONTAINING PROTEIN-RELATED"/>
    <property type="match status" value="1"/>
</dbReference>
<feature type="chain" id="PRO_5046656130" description="non-specific serine/threonine protein kinase" evidence="9">
    <location>
        <begin position="25"/>
        <end position="668"/>
    </location>
</feature>
<evidence type="ECO:0000256" key="6">
    <source>
        <dbReference type="ARBA" id="ARBA00022840"/>
    </source>
</evidence>
<dbReference type="Gene3D" id="3.40.50.1820">
    <property type="entry name" value="alpha/beta hydrolase"/>
    <property type="match status" value="1"/>
</dbReference>
<keyword evidence="3" id="KW-0808">Transferase</keyword>
<keyword evidence="4" id="KW-0547">Nucleotide-binding</keyword>
<dbReference type="Gene3D" id="3.30.200.20">
    <property type="entry name" value="Phosphorylase Kinase, domain 1"/>
    <property type="match status" value="1"/>
</dbReference>
<dbReference type="SMART" id="SM00220">
    <property type="entry name" value="S_TKc"/>
    <property type="match status" value="1"/>
</dbReference>
<evidence type="ECO:0000313" key="12">
    <source>
        <dbReference type="Proteomes" id="UP001583172"/>
    </source>
</evidence>
<dbReference type="InterPro" id="IPR000719">
    <property type="entry name" value="Prot_kinase_dom"/>
</dbReference>
<keyword evidence="2" id="KW-0723">Serine/threonine-protein kinase</keyword>
<feature type="signal peptide" evidence="9">
    <location>
        <begin position="1"/>
        <end position="24"/>
    </location>
</feature>
<keyword evidence="6" id="KW-0067">ATP-binding</keyword>
<dbReference type="CDD" id="cd12810">
    <property type="entry name" value="Esterase_713_like-3"/>
    <property type="match status" value="1"/>
</dbReference>